<evidence type="ECO:0000256" key="7">
    <source>
        <dbReference type="ARBA" id="ARBA00022842"/>
    </source>
</evidence>
<dbReference type="CDD" id="cd03429">
    <property type="entry name" value="NUDIX_NADH_pyrophosphatase_Nudt13"/>
    <property type="match status" value="1"/>
</dbReference>
<evidence type="ECO:0000256" key="3">
    <source>
        <dbReference type="ARBA" id="ARBA00009595"/>
    </source>
</evidence>
<evidence type="ECO:0000256" key="6">
    <source>
        <dbReference type="ARBA" id="ARBA00022801"/>
    </source>
</evidence>
<comment type="caution">
    <text evidence="11">The sequence shown here is derived from an EMBL/GenBank/DDBJ whole genome shotgun (WGS) entry which is preliminary data.</text>
</comment>
<evidence type="ECO:0000259" key="10">
    <source>
        <dbReference type="PROSITE" id="PS51462"/>
    </source>
</evidence>
<keyword evidence="8" id="KW-0520">NAD</keyword>
<dbReference type="Gene3D" id="3.90.79.20">
    <property type="match status" value="1"/>
</dbReference>
<evidence type="ECO:0000256" key="4">
    <source>
        <dbReference type="ARBA" id="ARBA00012381"/>
    </source>
</evidence>
<proteinExistence type="inferred from homology"/>
<dbReference type="PANTHER" id="PTHR42904:SF6">
    <property type="entry name" value="NAD-CAPPED RNA HYDROLASE NUDT12"/>
    <property type="match status" value="1"/>
</dbReference>
<dbReference type="InterPro" id="IPR050241">
    <property type="entry name" value="NAD-cap_RNA_hydrolase_NudC"/>
</dbReference>
<comment type="similarity">
    <text evidence="3">Belongs to the Nudix hydrolase family. NudC subfamily.</text>
</comment>
<accession>A0ABV6PAG7</accession>
<comment type="catalytic activity">
    <reaction evidence="9">
        <text>a 5'-end NAD(+)-phospho-ribonucleoside in mRNA + H2O = a 5'-end phospho-adenosine-phospho-ribonucleoside in mRNA + beta-nicotinamide D-ribonucleotide + 2 H(+)</text>
        <dbReference type="Rhea" id="RHEA:60876"/>
        <dbReference type="Rhea" id="RHEA-COMP:15698"/>
        <dbReference type="Rhea" id="RHEA-COMP:15719"/>
        <dbReference type="ChEBI" id="CHEBI:14649"/>
        <dbReference type="ChEBI" id="CHEBI:15377"/>
        <dbReference type="ChEBI" id="CHEBI:15378"/>
        <dbReference type="ChEBI" id="CHEBI:144029"/>
        <dbReference type="ChEBI" id="CHEBI:144051"/>
    </reaction>
    <physiologicalReaction direction="left-to-right" evidence="9">
        <dbReference type="Rhea" id="RHEA:60877"/>
    </physiologicalReaction>
</comment>
<dbReference type="PROSITE" id="PS51462">
    <property type="entry name" value="NUDIX"/>
    <property type="match status" value="1"/>
</dbReference>
<evidence type="ECO:0000256" key="5">
    <source>
        <dbReference type="ARBA" id="ARBA00022723"/>
    </source>
</evidence>
<dbReference type="PANTHER" id="PTHR42904">
    <property type="entry name" value="NUDIX HYDROLASE, NUDC SUBFAMILY"/>
    <property type="match status" value="1"/>
</dbReference>
<dbReference type="EC" id="3.6.1.22" evidence="4"/>
<dbReference type="EMBL" id="JBHLUB010000003">
    <property type="protein sequence ID" value="MFC0581362.1"/>
    <property type="molecule type" value="Genomic_DNA"/>
</dbReference>
<dbReference type="NCBIfam" id="NF001299">
    <property type="entry name" value="PRK00241.1"/>
    <property type="match status" value="1"/>
</dbReference>
<keyword evidence="7" id="KW-0460">Magnesium</keyword>
<evidence type="ECO:0000256" key="9">
    <source>
        <dbReference type="ARBA" id="ARBA00023679"/>
    </source>
</evidence>
<evidence type="ECO:0000313" key="12">
    <source>
        <dbReference type="Proteomes" id="UP001589862"/>
    </source>
</evidence>
<dbReference type="InterPro" id="IPR049734">
    <property type="entry name" value="NudC-like_C"/>
</dbReference>
<evidence type="ECO:0000256" key="2">
    <source>
        <dbReference type="ARBA" id="ARBA00001947"/>
    </source>
</evidence>
<dbReference type="GO" id="GO:0016787">
    <property type="term" value="F:hydrolase activity"/>
    <property type="evidence" value="ECO:0007669"/>
    <property type="project" value="UniProtKB-KW"/>
</dbReference>
<dbReference type="InterPro" id="IPR000086">
    <property type="entry name" value="NUDIX_hydrolase_dom"/>
</dbReference>
<protein>
    <recommendedName>
        <fullName evidence="4">NAD(+) diphosphatase</fullName>
        <ecNumber evidence="4">3.6.1.22</ecNumber>
    </recommendedName>
</protein>
<comment type="cofactor">
    <cofactor evidence="2">
        <name>Zn(2+)</name>
        <dbReference type="ChEBI" id="CHEBI:29105"/>
    </cofactor>
</comment>
<dbReference type="InterPro" id="IPR015797">
    <property type="entry name" value="NUDIX_hydrolase-like_dom_sf"/>
</dbReference>
<keyword evidence="12" id="KW-1185">Reference proteome</keyword>
<name>A0ABV6PAG7_9MICC</name>
<feature type="domain" description="Nudix hydrolase" evidence="10">
    <location>
        <begin position="181"/>
        <end position="306"/>
    </location>
</feature>
<evidence type="ECO:0000313" key="11">
    <source>
        <dbReference type="EMBL" id="MFC0581362.1"/>
    </source>
</evidence>
<dbReference type="SUPFAM" id="SSF55811">
    <property type="entry name" value="Nudix"/>
    <property type="match status" value="1"/>
</dbReference>
<comment type="cofactor">
    <cofactor evidence="1">
        <name>Mg(2+)</name>
        <dbReference type="ChEBI" id="CHEBI:18420"/>
    </cofactor>
</comment>
<dbReference type="Pfam" id="PF00293">
    <property type="entry name" value="NUDIX"/>
    <property type="match status" value="1"/>
</dbReference>
<organism evidence="11 12">
    <name type="scientific">Micrococcoides hystricis</name>
    <dbReference type="NCBI Taxonomy" id="1572761"/>
    <lineage>
        <taxon>Bacteria</taxon>
        <taxon>Bacillati</taxon>
        <taxon>Actinomycetota</taxon>
        <taxon>Actinomycetes</taxon>
        <taxon>Micrococcales</taxon>
        <taxon>Micrococcaceae</taxon>
        <taxon>Micrococcoides</taxon>
    </lineage>
</organism>
<dbReference type="Gene3D" id="3.90.79.10">
    <property type="entry name" value="Nucleoside Triphosphate Pyrophosphohydrolase"/>
    <property type="match status" value="1"/>
</dbReference>
<keyword evidence="5" id="KW-0479">Metal-binding</keyword>
<sequence length="327" mass="35706">MSAEQPKLDDVFGQTPLGILPLSRGTADRNCMAREELDFLNRVLADERTRALIMVEHRAPVDGGELALVPVPAQIVFQYNQNNCDYQLVYLGKAGGADVVLIPMEPESPHLPDSLQQLPWLGLRDIAAALDDDSAGFFVEALAIHQWLENSAFCPRCGSSTTVVASGWVRTCDREGRQIFPRTDPAVICAIVDDTDRILLGAAARWGGTRFSTLAGFVEPGESLEGAVVREIKEEANLDVADPQYLGSQPWPFPRSLMLGFTARALNPEQAEADGQEILAVRWFSKAALAEEVSTGRIQVPGQSSIARKLIEHWYGGPLPEATTLEN</sequence>
<keyword evidence="6 11" id="KW-0378">Hydrolase</keyword>
<dbReference type="InterPro" id="IPR020084">
    <property type="entry name" value="NUDIX_hydrolase_CS"/>
</dbReference>
<dbReference type="Proteomes" id="UP001589862">
    <property type="component" value="Unassembled WGS sequence"/>
</dbReference>
<evidence type="ECO:0000256" key="8">
    <source>
        <dbReference type="ARBA" id="ARBA00023027"/>
    </source>
</evidence>
<gene>
    <name evidence="11" type="primary">nudC</name>
    <name evidence="11" type="ORF">ACFFFR_03015</name>
</gene>
<evidence type="ECO:0000256" key="1">
    <source>
        <dbReference type="ARBA" id="ARBA00001946"/>
    </source>
</evidence>
<dbReference type="PROSITE" id="PS00893">
    <property type="entry name" value="NUDIX_BOX"/>
    <property type="match status" value="1"/>
</dbReference>
<reference evidence="11 12" key="1">
    <citation type="submission" date="2024-09" db="EMBL/GenBank/DDBJ databases">
        <authorList>
            <person name="Sun Q."/>
            <person name="Mori K."/>
        </authorList>
    </citation>
    <scope>NUCLEOTIDE SEQUENCE [LARGE SCALE GENOMIC DNA]</scope>
    <source>
        <strain evidence="11 12">NCAIM B.02604</strain>
    </source>
</reference>
<dbReference type="RefSeq" id="WP_377458048.1">
    <property type="nucleotide sequence ID" value="NZ_JBHLUB010000003.1"/>
</dbReference>